<dbReference type="Proteomes" id="UP000294576">
    <property type="component" value="Unassembled WGS sequence"/>
</dbReference>
<keyword evidence="2" id="KW-0238">DNA-binding</keyword>
<evidence type="ECO:0000256" key="3">
    <source>
        <dbReference type="ARBA" id="ARBA00023163"/>
    </source>
</evidence>
<dbReference type="InterPro" id="IPR018060">
    <property type="entry name" value="HTH_AraC"/>
</dbReference>
<dbReference type="EMBL" id="SMBH01000008">
    <property type="protein sequence ID" value="TCU14685.1"/>
    <property type="molecule type" value="Genomic_DNA"/>
</dbReference>
<evidence type="ECO:0000256" key="2">
    <source>
        <dbReference type="ARBA" id="ARBA00023125"/>
    </source>
</evidence>
<dbReference type="Gene3D" id="1.10.10.60">
    <property type="entry name" value="Homeodomain-like"/>
    <property type="match status" value="2"/>
</dbReference>
<accession>A0A4V2V8V0</accession>
<gene>
    <name evidence="5" type="ORF">EV132_10853</name>
</gene>
<evidence type="ECO:0000313" key="6">
    <source>
        <dbReference type="Proteomes" id="UP000294576"/>
    </source>
</evidence>
<comment type="caution">
    <text evidence="5">The sequence shown here is derived from an EMBL/GenBank/DDBJ whole genome shotgun (WGS) entry which is preliminary data.</text>
</comment>
<feature type="domain" description="HTH araC/xylS-type" evidence="4">
    <location>
        <begin position="204"/>
        <end position="302"/>
    </location>
</feature>
<keyword evidence="1" id="KW-0805">Transcription regulation</keyword>
<protein>
    <submittedName>
        <fullName evidence="5">AraC family transcriptional regulator</fullName>
    </submittedName>
</protein>
<reference evidence="5 6" key="1">
    <citation type="submission" date="2019-03" db="EMBL/GenBank/DDBJ databases">
        <title>Genomic Encyclopedia of Type Strains, Phase IV (KMG-V): Genome sequencing to study the core and pangenomes of soil and plant-associated prokaryotes.</title>
        <authorList>
            <person name="Whitman W."/>
        </authorList>
    </citation>
    <scope>NUCLEOTIDE SEQUENCE [LARGE SCALE GENOMIC DNA]</scope>
    <source>
        <strain evidence="5 6">Hc14</strain>
    </source>
</reference>
<evidence type="ECO:0000259" key="4">
    <source>
        <dbReference type="PROSITE" id="PS01124"/>
    </source>
</evidence>
<keyword evidence="3" id="KW-0804">Transcription</keyword>
<name>A0A4V2V8V0_RHISU</name>
<evidence type="ECO:0000256" key="1">
    <source>
        <dbReference type="ARBA" id="ARBA00023015"/>
    </source>
</evidence>
<proteinExistence type="predicted"/>
<dbReference type="PROSITE" id="PS01124">
    <property type="entry name" value="HTH_ARAC_FAMILY_2"/>
    <property type="match status" value="1"/>
</dbReference>
<dbReference type="SUPFAM" id="SSF46689">
    <property type="entry name" value="Homeodomain-like"/>
    <property type="match status" value="2"/>
</dbReference>
<dbReference type="AlphaFoldDB" id="A0A4V2V8V0"/>
<evidence type="ECO:0000313" key="5">
    <source>
        <dbReference type="EMBL" id="TCU14685.1"/>
    </source>
</evidence>
<dbReference type="Pfam" id="PF12833">
    <property type="entry name" value="HTH_18"/>
    <property type="match status" value="1"/>
</dbReference>
<dbReference type="PANTHER" id="PTHR46796">
    <property type="entry name" value="HTH-TYPE TRANSCRIPTIONAL ACTIVATOR RHAS-RELATED"/>
    <property type="match status" value="1"/>
</dbReference>
<dbReference type="InterPro" id="IPR050204">
    <property type="entry name" value="AraC_XylS_family_regulators"/>
</dbReference>
<dbReference type="SMART" id="SM00342">
    <property type="entry name" value="HTH_ARAC"/>
    <property type="match status" value="1"/>
</dbReference>
<dbReference type="GO" id="GO:0043565">
    <property type="term" value="F:sequence-specific DNA binding"/>
    <property type="evidence" value="ECO:0007669"/>
    <property type="project" value="InterPro"/>
</dbReference>
<dbReference type="PANTHER" id="PTHR46796:SF6">
    <property type="entry name" value="ARAC SUBFAMILY"/>
    <property type="match status" value="1"/>
</dbReference>
<organism evidence="5 6">
    <name type="scientific">Rhizobium sullae</name>
    <name type="common">Rhizobium hedysari</name>
    <dbReference type="NCBI Taxonomy" id="50338"/>
    <lineage>
        <taxon>Bacteria</taxon>
        <taxon>Pseudomonadati</taxon>
        <taxon>Pseudomonadota</taxon>
        <taxon>Alphaproteobacteria</taxon>
        <taxon>Hyphomicrobiales</taxon>
        <taxon>Rhizobiaceae</taxon>
        <taxon>Rhizobium/Agrobacterium group</taxon>
        <taxon>Rhizobium</taxon>
    </lineage>
</organism>
<dbReference type="GO" id="GO:0003700">
    <property type="term" value="F:DNA-binding transcription factor activity"/>
    <property type="evidence" value="ECO:0007669"/>
    <property type="project" value="InterPro"/>
</dbReference>
<dbReference type="InterPro" id="IPR009057">
    <property type="entry name" value="Homeodomain-like_sf"/>
</dbReference>
<sequence length="303" mass="33504">MLARSEVAERRSPIEWPKANTHIFDEIPESKGLCVITDQGAAAHVVRLPGSHALKAREHLATVMLAPSPGIRVSFDGHVVHEYDGDAGMISITPANTERNVTWSSTCEKVIVTVPPQRFLELAAHEFGAGHTVLQPPPLGAIDLRALYLAEMLKAELARKVPNKIYIESLITIFGVHIVRNYTGLDTLPSGRKRGGGLSNRSAVRVRELLESRFSSKITVAELAAVSGLSPRHFIQAFTTTFGEPPHKYVLRLRLNFAEKLLVENVLSIAEIAHLSGFSDQSHLTVTMSKHRNRTPRQVRQQR</sequence>
<dbReference type="RefSeq" id="WP_245505794.1">
    <property type="nucleotide sequence ID" value="NZ_SMBH01000008.1"/>
</dbReference>